<proteinExistence type="predicted"/>
<evidence type="ECO:0000313" key="9">
    <source>
        <dbReference type="Proteomes" id="UP000627934"/>
    </source>
</evidence>
<evidence type="ECO:0000256" key="6">
    <source>
        <dbReference type="SAM" id="SignalP"/>
    </source>
</evidence>
<accession>A0A8H7IRJ4</accession>
<dbReference type="InterPro" id="IPR032382">
    <property type="entry name" value="AltA1"/>
</dbReference>
<dbReference type="EMBL" id="MDYX01000040">
    <property type="protein sequence ID" value="KAF9630433.1"/>
    <property type="molecule type" value="Genomic_DNA"/>
</dbReference>
<keyword evidence="4 5" id="KW-1015">Disulfide bond</keyword>
<gene>
    <name evidence="8" type="ORF">BFW01_g995</name>
</gene>
<reference evidence="8" key="1">
    <citation type="submission" date="2016-08" db="EMBL/GenBank/DDBJ databases">
        <authorList>
            <person name="Yan J."/>
        </authorList>
    </citation>
    <scope>NUCLEOTIDE SEQUENCE</scope>
    <source>
        <strain evidence="8">CSS-01s</strain>
    </source>
</reference>
<evidence type="ECO:0000256" key="1">
    <source>
        <dbReference type="ARBA" id="ARBA00004613"/>
    </source>
</evidence>
<feature type="disulfide bond" evidence="5">
    <location>
        <begin position="96"/>
        <end position="108"/>
    </location>
</feature>
<comment type="subcellular location">
    <subcellularLocation>
        <location evidence="1">Secreted</location>
    </subcellularLocation>
</comment>
<dbReference type="Pfam" id="PF16541">
    <property type="entry name" value="AltA1"/>
    <property type="match status" value="1"/>
</dbReference>
<evidence type="ECO:0000256" key="3">
    <source>
        <dbReference type="ARBA" id="ARBA00022729"/>
    </source>
</evidence>
<name>A0A8H7IRJ4_9PEZI</name>
<evidence type="ECO:0000256" key="4">
    <source>
        <dbReference type="ARBA" id="ARBA00023157"/>
    </source>
</evidence>
<reference evidence="8" key="2">
    <citation type="journal article" date="2018" name="DNA Res.">
        <title>Comparative genome and transcriptome analyses reveal adaptations to opportunistic infections in woody plant degrading pathogens of Botryosphaeriaceae.</title>
        <authorList>
            <person name="Yan J.Y."/>
            <person name="Zhao W.S."/>
            <person name="Chen Z."/>
            <person name="Xing Q.K."/>
            <person name="Zhang W."/>
            <person name="Chethana K.W.T."/>
            <person name="Xue M.F."/>
            <person name="Xu J.P."/>
            <person name="Phillips A.J.L."/>
            <person name="Wang Y."/>
            <person name="Liu J.H."/>
            <person name="Liu M."/>
            <person name="Zhou Y."/>
            <person name="Jayawardena R.S."/>
            <person name="Manawasinghe I.S."/>
            <person name="Huang J.B."/>
            <person name="Qiao G.H."/>
            <person name="Fu C.Y."/>
            <person name="Guo F.F."/>
            <person name="Dissanayake A.J."/>
            <person name="Peng Y.L."/>
            <person name="Hyde K.D."/>
            <person name="Li X.H."/>
        </authorList>
    </citation>
    <scope>NUCLEOTIDE SEQUENCE</scope>
    <source>
        <strain evidence="8">CSS-01s</strain>
    </source>
</reference>
<evidence type="ECO:0000256" key="5">
    <source>
        <dbReference type="PROSITE-ProRule" id="PRU01243"/>
    </source>
</evidence>
<feature type="domain" description="AA1-like" evidence="7">
    <location>
        <begin position="1"/>
        <end position="118"/>
    </location>
</feature>
<comment type="caution">
    <text evidence="8">The sequence shown here is derived from an EMBL/GenBank/DDBJ whole genome shotgun (WGS) entry which is preliminary data.</text>
</comment>
<sequence>MKFFAATAAIVGLASAATVSKATLRDNNGLQAVTLTIDGVQCSATSPAALGSRQIACPGSAYSWHVTGSVGDYELTLFKGVVTDSPQAYAKLPTHCSAGGAGPNDMVCDQNNDITIDI</sequence>
<keyword evidence="2" id="KW-0964">Secreted</keyword>
<feature type="signal peptide" evidence="6">
    <location>
        <begin position="1"/>
        <end position="16"/>
    </location>
</feature>
<keyword evidence="3 6" id="KW-0732">Signal</keyword>
<dbReference type="PROSITE" id="PS51895">
    <property type="entry name" value="AA1"/>
    <property type="match status" value="1"/>
</dbReference>
<evidence type="ECO:0000259" key="7">
    <source>
        <dbReference type="PROSITE" id="PS51895"/>
    </source>
</evidence>
<dbReference type="Gene3D" id="2.40.350.20">
    <property type="match status" value="1"/>
</dbReference>
<feature type="chain" id="PRO_5034047661" description="AA1-like domain-containing protein" evidence="6">
    <location>
        <begin position="17"/>
        <end position="118"/>
    </location>
</feature>
<dbReference type="AlphaFoldDB" id="A0A8H7IRJ4"/>
<dbReference type="GO" id="GO:0005576">
    <property type="term" value="C:extracellular region"/>
    <property type="evidence" value="ECO:0007669"/>
    <property type="project" value="UniProtKB-SubCell"/>
</dbReference>
<feature type="disulfide bond" evidence="5">
    <location>
        <begin position="42"/>
        <end position="57"/>
    </location>
</feature>
<dbReference type="Proteomes" id="UP000627934">
    <property type="component" value="Unassembled WGS sequence"/>
</dbReference>
<organism evidence="8 9">
    <name type="scientific">Lasiodiplodia theobromae</name>
    <dbReference type="NCBI Taxonomy" id="45133"/>
    <lineage>
        <taxon>Eukaryota</taxon>
        <taxon>Fungi</taxon>
        <taxon>Dikarya</taxon>
        <taxon>Ascomycota</taxon>
        <taxon>Pezizomycotina</taxon>
        <taxon>Dothideomycetes</taxon>
        <taxon>Dothideomycetes incertae sedis</taxon>
        <taxon>Botryosphaeriales</taxon>
        <taxon>Botryosphaeriaceae</taxon>
        <taxon>Lasiodiplodia</taxon>
    </lineage>
</organism>
<protein>
    <recommendedName>
        <fullName evidence="7">AA1-like domain-containing protein</fullName>
    </recommendedName>
</protein>
<evidence type="ECO:0000313" key="8">
    <source>
        <dbReference type="EMBL" id="KAF9630433.1"/>
    </source>
</evidence>
<evidence type="ECO:0000256" key="2">
    <source>
        <dbReference type="ARBA" id="ARBA00022525"/>
    </source>
</evidence>